<evidence type="ECO:0000259" key="18">
    <source>
        <dbReference type="Pfam" id="PF04811"/>
    </source>
</evidence>
<dbReference type="InterPro" id="IPR036180">
    <property type="entry name" value="Gelsolin-like_dom_sf"/>
</dbReference>
<feature type="domain" description="Sec23/Sec24 helical" evidence="19">
    <location>
        <begin position="514"/>
        <end position="613"/>
    </location>
</feature>
<comment type="function">
    <text evidence="14 15">Component of the coat protein complex II (COPII) which promotes the formation of transport vesicles from the endoplasmic reticulum (ER). The coat has two main functions, the physical deformation of the endoplasmic reticulum membrane into vesicles and the selection of cargo molecules.</text>
</comment>
<dbReference type="InterPro" id="IPR006896">
    <property type="entry name" value="Sec23/24_trunk_dom"/>
</dbReference>
<dbReference type="Pfam" id="PF00626">
    <property type="entry name" value="Gelsolin"/>
    <property type="match status" value="1"/>
</dbReference>
<feature type="domain" description="Sec23/Sec24 trunk" evidence="18">
    <location>
        <begin position="127"/>
        <end position="389"/>
    </location>
</feature>
<dbReference type="InterPro" id="IPR036465">
    <property type="entry name" value="vWFA_dom_sf"/>
</dbReference>
<evidence type="ECO:0000259" key="19">
    <source>
        <dbReference type="Pfam" id="PF04815"/>
    </source>
</evidence>
<dbReference type="Gene3D" id="1.20.120.730">
    <property type="entry name" value="Sec23/Sec24 helical domain"/>
    <property type="match status" value="1"/>
</dbReference>
<dbReference type="Gene3D" id="2.30.30.380">
    <property type="entry name" value="Zn-finger domain of Sec23/24"/>
    <property type="match status" value="1"/>
</dbReference>
<evidence type="ECO:0000256" key="13">
    <source>
        <dbReference type="ARBA" id="ARBA00023329"/>
    </source>
</evidence>
<dbReference type="InterPro" id="IPR037550">
    <property type="entry name" value="Sec23_C"/>
</dbReference>
<evidence type="ECO:0000256" key="8">
    <source>
        <dbReference type="ARBA" id="ARBA00022833"/>
    </source>
</evidence>
<evidence type="ECO:0000259" key="17">
    <source>
        <dbReference type="Pfam" id="PF04810"/>
    </source>
</evidence>
<feature type="domain" description="Gelsolin-like" evidence="16">
    <location>
        <begin position="630"/>
        <end position="715"/>
    </location>
</feature>
<dbReference type="InterPro" id="IPR006895">
    <property type="entry name" value="Znf_Sec23_Sec24"/>
</dbReference>
<dbReference type="Gene3D" id="2.60.40.1670">
    <property type="entry name" value="beta-sandwich domain of Sec23/24"/>
    <property type="match status" value="1"/>
</dbReference>
<proteinExistence type="inferred from homology"/>
<evidence type="ECO:0000256" key="1">
    <source>
        <dbReference type="ARBA" id="ARBA00004299"/>
    </source>
</evidence>
<evidence type="ECO:0000256" key="3">
    <source>
        <dbReference type="ARBA" id="ARBA00009210"/>
    </source>
</evidence>
<dbReference type="SUPFAM" id="SSF53300">
    <property type="entry name" value="vWA-like"/>
    <property type="match status" value="1"/>
</dbReference>
<dbReference type="InterPro" id="IPR012990">
    <property type="entry name" value="Beta-sandwich_Sec23_24"/>
</dbReference>
<keyword evidence="5 15" id="KW-0813">Transport</keyword>
<evidence type="ECO:0000256" key="4">
    <source>
        <dbReference type="ARBA" id="ARBA00021212"/>
    </source>
</evidence>
<gene>
    <name evidence="21" type="primary">SEC23_1</name>
    <name evidence="21" type="ORF">Q9L58_001817</name>
</gene>
<dbReference type="PANTHER" id="PTHR11141:SF0">
    <property type="entry name" value="PROTEIN TRANSPORT PROTEIN SEC23"/>
    <property type="match status" value="1"/>
</dbReference>
<keyword evidence="7 15" id="KW-0256">Endoplasmic reticulum</keyword>
<sequence length="770" mass="85992">MAMLPLEMIDPIVDAEERDGVRLSWNVLPSNKIDVGRMVVPLGVIYTPLGQQQTPSVQYDPVSCKGCRSILNPYCQVDPQAQTWQCPFCLGRNQLPPHYKDIGPSSWPLELSPGHSTIEYKLPRPAPAPPIFMFVVDTCQDEGDLNSLKENLIMSLSLLPAHALVGLITFGMYTQVHELSYETCPKSHIFRGDRECPQAKVKQLLGLGPCEVGTPGNRVPGKPAASRFLWQVSAEEFQLTSLLEGLKKDPWPVSNDRRPLRCTGVAISVASGLLETLFPNAGARIMVFVTGPATYGPGMIVGDLLKDPIRSHKDIEKDDFRGYKKANRYYEALATRTAHSGHVIDLFVGSLDQVGLLEMKALPNFTGGHVVLTDSFTSSMFKQSFVKVFEIDTDENLRMGFQATLEVRTSNDLKINGLIGPAIPMKANATNISNIEVGLGGTNIWKICGITPSTSVAAFFEIALPPGQEQTRQHGLIQFSTYYQHSSGRFHLRVTTIGRRFAGSEDLSFSESFDQEAAAVLMARVAVHKAEEGEYGADVLRWIDRMLIRLCSSFASYTKDTPESFRLAKNFSLYPQFMYNLRRSQFLQVFNNSPDETAFYRHVLGKADVGDSLVMIQPTLDSYTFDTPGVPVLLDSSSILPDHILLLDTFFHVLIFHGETVALWQKERYQDKEEHGNFKELLQTPKDDARELIQNRFPLPRYIVCDAGDSQARFLLSKINPSVPWNSAQPGMAGSQYYYEQLQPNAQIVLTDDVSLQTFMEHLRRYVCTG</sequence>
<keyword evidence="9 15" id="KW-0931">ER-Golgi transport</keyword>
<dbReference type="EMBL" id="JBBBZM010000014">
    <property type="protein sequence ID" value="KAL0639131.1"/>
    <property type="molecule type" value="Genomic_DNA"/>
</dbReference>
<dbReference type="Pfam" id="PF04811">
    <property type="entry name" value="Sec23_trunk"/>
    <property type="match status" value="1"/>
</dbReference>
<dbReference type="Gene3D" id="3.40.20.10">
    <property type="entry name" value="Severin"/>
    <property type="match status" value="1"/>
</dbReference>
<evidence type="ECO:0000256" key="9">
    <source>
        <dbReference type="ARBA" id="ARBA00022892"/>
    </source>
</evidence>
<keyword evidence="15" id="KW-0963">Cytoplasm</keyword>
<dbReference type="SUPFAM" id="SSF82754">
    <property type="entry name" value="C-terminal, gelsolin-like domain of Sec23/24"/>
    <property type="match status" value="1"/>
</dbReference>
<dbReference type="InterPro" id="IPR029006">
    <property type="entry name" value="ADF-H/Gelsolin-like_dom_sf"/>
</dbReference>
<evidence type="ECO:0000313" key="21">
    <source>
        <dbReference type="EMBL" id="KAL0639131.1"/>
    </source>
</evidence>
<organism evidence="21 22">
    <name type="scientific">Discina gigas</name>
    <dbReference type="NCBI Taxonomy" id="1032678"/>
    <lineage>
        <taxon>Eukaryota</taxon>
        <taxon>Fungi</taxon>
        <taxon>Dikarya</taxon>
        <taxon>Ascomycota</taxon>
        <taxon>Pezizomycotina</taxon>
        <taxon>Pezizomycetes</taxon>
        <taxon>Pezizales</taxon>
        <taxon>Discinaceae</taxon>
        <taxon>Discina</taxon>
    </lineage>
</organism>
<keyword evidence="13 15" id="KW-0968">Cytoplasmic vesicle</keyword>
<name>A0ABR3GU67_9PEZI</name>
<keyword evidence="10 15" id="KW-0653">Protein transport</keyword>
<evidence type="ECO:0000256" key="11">
    <source>
        <dbReference type="ARBA" id="ARBA00023034"/>
    </source>
</evidence>
<dbReference type="Gene3D" id="3.40.50.410">
    <property type="entry name" value="von Willebrand factor, type A domain"/>
    <property type="match status" value="1"/>
</dbReference>
<accession>A0ABR3GU67</accession>
<evidence type="ECO:0000256" key="2">
    <source>
        <dbReference type="ARBA" id="ARBA00004397"/>
    </source>
</evidence>
<dbReference type="InterPro" id="IPR037364">
    <property type="entry name" value="Sec23"/>
</dbReference>
<evidence type="ECO:0000259" key="20">
    <source>
        <dbReference type="Pfam" id="PF08033"/>
    </source>
</evidence>
<evidence type="ECO:0000256" key="5">
    <source>
        <dbReference type="ARBA" id="ARBA00022448"/>
    </source>
</evidence>
<evidence type="ECO:0000256" key="12">
    <source>
        <dbReference type="ARBA" id="ARBA00023136"/>
    </source>
</evidence>
<comment type="caution">
    <text evidence="21">The sequence shown here is derived from an EMBL/GenBank/DDBJ whole genome shotgun (WGS) entry which is preliminary data.</text>
</comment>
<keyword evidence="11 15" id="KW-0333">Golgi apparatus</keyword>
<comment type="similarity">
    <text evidence="3 15">Belongs to the SEC23/SEC24 family. SEC23 subfamily.</text>
</comment>
<evidence type="ECO:0000256" key="7">
    <source>
        <dbReference type="ARBA" id="ARBA00022824"/>
    </source>
</evidence>
<evidence type="ECO:0000256" key="14">
    <source>
        <dbReference type="ARBA" id="ARBA00025471"/>
    </source>
</evidence>
<dbReference type="InterPro" id="IPR036174">
    <property type="entry name" value="Znf_Sec23_Sec24_sf"/>
</dbReference>
<dbReference type="SUPFAM" id="SSF81811">
    <property type="entry name" value="Helical domain of Sec23/24"/>
    <property type="match status" value="1"/>
</dbReference>
<keyword evidence="8 15" id="KW-0862">Zinc</keyword>
<protein>
    <recommendedName>
        <fullName evidence="4 15">Protein transport protein SEC23</fullName>
    </recommendedName>
</protein>
<keyword evidence="22" id="KW-1185">Reference proteome</keyword>
<feature type="domain" description="Sec23/Sec24 beta-sandwich" evidence="20">
    <location>
        <begin position="400"/>
        <end position="501"/>
    </location>
</feature>
<dbReference type="Proteomes" id="UP001447188">
    <property type="component" value="Unassembled WGS sequence"/>
</dbReference>
<evidence type="ECO:0000259" key="16">
    <source>
        <dbReference type="Pfam" id="PF00626"/>
    </source>
</evidence>
<keyword evidence="12 15" id="KW-0472">Membrane</keyword>
<dbReference type="Pfam" id="PF04810">
    <property type="entry name" value="zf-Sec23_Sec24"/>
    <property type="match status" value="1"/>
</dbReference>
<dbReference type="InterPro" id="IPR006900">
    <property type="entry name" value="Sec23/24_helical_dom"/>
</dbReference>
<reference evidence="21 22" key="1">
    <citation type="submission" date="2024-02" db="EMBL/GenBank/DDBJ databases">
        <title>Discinaceae phylogenomics.</title>
        <authorList>
            <person name="Dirks A.C."/>
            <person name="James T.Y."/>
        </authorList>
    </citation>
    <scope>NUCLEOTIDE SEQUENCE [LARGE SCALE GENOMIC DNA]</scope>
    <source>
        <strain evidence="21 22">ACD0624</strain>
    </source>
</reference>
<dbReference type="Pfam" id="PF08033">
    <property type="entry name" value="Sec23_BS"/>
    <property type="match status" value="1"/>
</dbReference>
<dbReference type="SUPFAM" id="SSF82919">
    <property type="entry name" value="Zn-finger domain of Sec23/24"/>
    <property type="match status" value="1"/>
</dbReference>
<feature type="domain" description="Zinc finger Sec23/Sec24-type" evidence="17">
    <location>
        <begin position="61"/>
        <end position="99"/>
    </location>
</feature>
<dbReference type="Pfam" id="PF04815">
    <property type="entry name" value="Sec23_helical"/>
    <property type="match status" value="1"/>
</dbReference>
<keyword evidence="6 15" id="KW-0479">Metal-binding</keyword>
<dbReference type="InterPro" id="IPR036175">
    <property type="entry name" value="Sec23/24_helical_dom_sf"/>
</dbReference>
<dbReference type="InterPro" id="IPR007123">
    <property type="entry name" value="Gelsolin-like_dom"/>
</dbReference>
<comment type="subcellular location">
    <subcellularLocation>
        <location evidence="15">Cytoplasm</location>
    </subcellularLocation>
    <subcellularLocation>
        <location evidence="1 15">Cytoplasmic vesicle</location>
        <location evidence="1 15">COPII-coated vesicle membrane</location>
        <topology evidence="1 15">Peripheral membrane protein</topology>
        <orientation evidence="1 15">Cytoplasmic side</orientation>
    </subcellularLocation>
    <subcellularLocation>
        <location evidence="2 15">Endoplasmic reticulum membrane</location>
        <topology evidence="2 15">Peripheral membrane protein</topology>
        <orientation evidence="2 15">Cytoplasmic side</orientation>
    </subcellularLocation>
    <subcellularLocation>
        <location evidence="15">Golgi apparatus membrane</location>
        <topology evidence="15">Peripheral membrane protein</topology>
        <orientation evidence="15">Cytoplasmic side</orientation>
    </subcellularLocation>
</comment>
<evidence type="ECO:0000256" key="6">
    <source>
        <dbReference type="ARBA" id="ARBA00022723"/>
    </source>
</evidence>
<evidence type="ECO:0000256" key="10">
    <source>
        <dbReference type="ARBA" id="ARBA00022927"/>
    </source>
</evidence>
<dbReference type="SUPFAM" id="SSF81995">
    <property type="entry name" value="beta-sandwich domain of Sec23/24"/>
    <property type="match status" value="1"/>
</dbReference>
<dbReference type="CDD" id="cd11287">
    <property type="entry name" value="Sec23_C"/>
    <property type="match status" value="1"/>
</dbReference>
<dbReference type="PANTHER" id="PTHR11141">
    <property type="entry name" value="PROTEIN TRANSPORT PROTEIN SEC23"/>
    <property type="match status" value="1"/>
</dbReference>
<evidence type="ECO:0000313" key="22">
    <source>
        <dbReference type="Proteomes" id="UP001447188"/>
    </source>
</evidence>
<evidence type="ECO:0000256" key="15">
    <source>
        <dbReference type="RuleBase" id="RU365030"/>
    </source>
</evidence>